<dbReference type="Proteomes" id="UP001257659">
    <property type="component" value="Unassembled WGS sequence"/>
</dbReference>
<proteinExistence type="predicted"/>
<accession>A0ABU1KC29</accession>
<dbReference type="RefSeq" id="WP_309730098.1">
    <property type="nucleotide sequence ID" value="NZ_JAVDQA010000010.1"/>
</dbReference>
<evidence type="ECO:0000313" key="2">
    <source>
        <dbReference type="Proteomes" id="UP001257659"/>
    </source>
</evidence>
<dbReference type="EMBL" id="JAVDQA010000010">
    <property type="protein sequence ID" value="MDR6302012.1"/>
    <property type="molecule type" value="Genomic_DNA"/>
</dbReference>
<protein>
    <recommendedName>
        <fullName evidence="3">Ig-like domain-containing protein</fullName>
    </recommendedName>
</protein>
<comment type="caution">
    <text evidence="1">The sequence shown here is derived from an EMBL/GenBank/DDBJ whole genome shotgun (WGS) entry which is preliminary data.</text>
</comment>
<organism evidence="1 2">
    <name type="scientific">Mesonia maritima</name>
    <dbReference type="NCBI Taxonomy" id="1793873"/>
    <lineage>
        <taxon>Bacteria</taxon>
        <taxon>Pseudomonadati</taxon>
        <taxon>Bacteroidota</taxon>
        <taxon>Flavobacteriia</taxon>
        <taxon>Flavobacteriales</taxon>
        <taxon>Flavobacteriaceae</taxon>
        <taxon>Mesonia</taxon>
    </lineage>
</organism>
<gene>
    <name evidence="1" type="ORF">GGR31_002689</name>
</gene>
<sequence length="544" mass="58437">MLAVVSNVVRGQCIVNTGPTLCSDPANNVYIIDPTTDFDITFENASGNPIAFVNWSPNTFLYVSANQNFPLPNNGNNPTGNIYFNGNSHSNPSNPHPTAGANIHDIYTYNYTIPASAGCATSSGQLKIITGGFTYDDFCRGDVTALNDIPLLNYNSAGNLNWYSDDTGSTSIPGTTQIQGGQTYYVDLGIAGCSQVFPVDIEYATPTPEVELMQDFCTQATWQAAGFSNSGDDLSKVVVCGSNLQWYSDSAGTTPITNPSSVTLADGDVYYISQEINGCESALLPVTMTENECACSENSQIEGNNASDAISGFKFFTVQVPGSDLESCDTGNQTYTSPANSYNPASFPINSPADPFSVVTPGFLPGLPITRTSPFGCSDYGIRINDYNPTYGTGSADTAGTLVKEFVAGEVMTFDFSMLMYNPGHSDIQQPHLMMRLYDDSDNLVQTRCIVSDPEDCIFKEVPSNGDVLYSDWSCVKLNTIELQGQPARIELTVGDCPLSIHWATAFIDNFYVGDDGPNVCSDSAFGYMAVNPIDQPSGDYETC</sequence>
<evidence type="ECO:0000313" key="1">
    <source>
        <dbReference type="EMBL" id="MDR6302012.1"/>
    </source>
</evidence>
<evidence type="ECO:0008006" key="3">
    <source>
        <dbReference type="Google" id="ProtNLM"/>
    </source>
</evidence>
<keyword evidence="2" id="KW-1185">Reference proteome</keyword>
<reference evidence="1 2" key="1">
    <citation type="submission" date="2023-07" db="EMBL/GenBank/DDBJ databases">
        <title>Genomic Encyclopedia of Type Strains, Phase IV (KMG-IV): sequencing the most valuable type-strain genomes for metagenomic binning, comparative biology and taxonomic classification.</title>
        <authorList>
            <person name="Goeker M."/>
        </authorList>
    </citation>
    <scope>NUCLEOTIDE SEQUENCE [LARGE SCALE GENOMIC DNA]</scope>
    <source>
        <strain evidence="1 2">DSM 102814</strain>
    </source>
</reference>
<feature type="non-terminal residue" evidence="1">
    <location>
        <position position="544"/>
    </location>
</feature>
<name>A0ABU1KC29_9FLAO</name>